<keyword evidence="3" id="KW-1185">Reference proteome</keyword>
<dbReference type="EMBL" id="LAQL01000006">
    <property type="protein sequence ID" value="KLN60993.1"/>
    <property type="molecule type" value="Genomic_DNA"/>
</dbReference>
<dbReference type="STRING" id="1489064.WH96_11250"/>
<comment type="caution">
    <text evidence="2">The sequence shown here is derived from an EMBL/GenBank/DDBJ whole genome shotgun (WGS) entry which is preliminary data.</text>
</comment>
<organism evidence="2 3">
    <name type="scientific">Kiloniella spongiae</name>
    <dbReference type="NCBI Taxonomy" id="1489064"/>
    <lineage>
        <taxon>Bacteria</taxon>
        <taxon>Pseudomonadati</taxon>
        <taxon>Pseudomonadota</taxon>
        <taxon>Alphaproteobacteria</taxon>
        <taxon>Rhodospirillales</taxon>
        <taxon>Kiloniellaceae</taxon>
        <taxon>Kiloniella</taxon>
    </lineage>
</organism>
<dbReference type="Proteomes" id="UP000035444">
    <property type="component" value="Unassembled WGS sequence"/>
</dbReference>
<accession>A0A0H2MF65</accession>
<feature type="compositionally biased region" description="Basic residues" evidence="1">
    <location>
        <begin position="61"/>
        <end position="74"/>
    </location>
</feature>
<sequence length="84" mass="9309">MKKFLTRSEVPNQYPVKFTTLAQLACRGAGPAYAIIGKSAVYRVDDIEAWLEDQVIDPGKGKRGRPRKRGRCRKASGGANDNEE</sequence>
<protein>
    <recommendedName>
        <fullName evidence="4">Helix-turn-helix domain-containing protein</fullName>
    </recommendedName>
</protein>
<gene>
    <name evidence="2" type="ORF">WH96_11250</name>
</gene>
<proteinExistence type="predicted"/>
<evidence type="ECO:0000313" key="2">
    <source>
        <dbReference type="EMBL" id="KLN60993.1"/>
    </source>
</evidence>
<evidence type="ECO:0008006" key="4">
    <source>
        <dbReference type="Google" id="ProtNLM"/>
    </source>
</evidence>
<name>A0A0H2MF65_9PROT</name>
<dbReference type="PATRIC" id="fig|1489064.4.peg.3555"/>
<feature type="region of interest" description="Disordered" evidence="1">
    <location>
        <begin position="57"/>
        <end position="84"/>
    </location>
</feature>
<evidence type="ECO:0000256" key="1">
    <source>
        <dbReference type="SAM" id="MobiDB-lite"/>
    </source>
</evidence>
<reference evidence="2 3" key="1">
    <citation type="submission" date="2015-03" db="EMBL/GenBank/DDBJ databases">
        <title>Genome Sequence of Kiloniella spongiae MEBiC09566, isolated from a marine sponge.</title>
        <authorList>
            <person name="Shao Z."/>
            <person name="Wang L."/>
            <person name="Li X."/>
        </authorList>
    </citation>
    <scope>NUCLEOTIDE SEQUENCE [LARGE SCALE GENOMIC DNA]</scope>
    <source>
        <strain evidence="2 3">MEBiC09566</strain>
    </source>
</reference>
<dbReference type="AlphaFoldDB" id="A0A0H2MF65"/>
<evidence type="ECO:0000313" key="3">
    <source>
        <dbReference type="Proteomes" id="UP000035444"/>
    </source>
</evidence>